<comment type="caution">
    <text evidence="1">The sequence shown here is derived from an EMBL/GenBank/DDBJ whole genome shotgun (WGS) entry which is preliminary data.</text>
</comment>
<dbReference type="Proteomes" id="UP000887013">
    <property type="component" value="Unassembled WGS sequence"/>
</dbReference>
<reference evidence="1" key="1">
    <citation type="submission" date="2020-08" db="EMBL/GenBank/DDBJ databases">
        <title>Multicomponent nature underlies the extraordinary mechanical properties of spider dragline silk.</title>
        <authorList>
            <person name="Kono N."/>
            <person name="Nakamura H."/>
            <person name="Mori M."/>
            <person name="Yoshida Y."/>
            <person name="Ohtoshi R."/>
            <person name="Malay A.D."/>
            <person name="Moran D.A.P."/>
            <person name="Tomita M."/>
            <person name="Numata K."/>
            <person name="Arakawa K."/>
        </authorList>
    </citation>
    <scope>NUCLEOTIDE SEQUENCE</scope>
</reference>
<sequence>MSVQYPPGCEQIAGLFTTQQDSVEEYAQGEPHPCGRRACPLSPPLVFPKPVMQSSGKARLTASSAWVLLLTHHCSDQFCPGGRLSPSLPVCAQVRSCRTQFKSLRALMKSNE</sequence>
<proteinExistence type="predicted"/>
<name>A0A8X6UDI6_NEPPI</name>
<gene>
    <name evidence="1" type="ORF">NPIL_78601</name>
</gene>
<dbReference type="AlphaFoldDB" id="A0A8X6UDI6"/>
<evidence type="ECO:0000313" key="1">
    <source>
        <dbReference type="EMBL" id="GFU03685.1"/>
    </source>
</evidence>
<keyword evidence="2" id="KW-1185">Reference proteome</keyword>
<dbReference type="EMBL" id="BMAW01027736">
    <property type="protein sequence ID" value="GFU03685.1"/>
    <property type="molecule type" value="Genomic_DNA"/>
</dbReference>
<accession>A0A8X6UDI6</accession>
<organism evidence="1 2">
    <name type="scientific">Nephila pilipes</name>
    <name type="common">Giant wood spider</name>
    <name type="synonym">Nephila maculata</name>
    <dbReference type="NCBI Taxonomy" id="299642"/>
    <lineage>
        <taxon>Eukaryota</taxon>
        <taxon>Metazoa</taxon>
        <taxon>Ecdysozoa</taxon>
        <taxon>Arthropoda</taxon>
        <taxon>Chelicerata</taxon>
        <taxon>Arachnida</taxon>
        <taxon>Araneae</taxon>
        <taxon>Araneomorphae</taxon>
        <taxon>Entelegynae</taxon>
        <taxon>Araneoidea</taxon>
        <taxon>Nephilidae</taxon>
        <taxon>Nephila</taxon>
    </lineage>
</organism>
<protein>
    <submittedName>
        <fullName evidence="1">Uncharacterized protein</fullName>
    </submittedName>
</protein>
<evidence type="ECO:0000313" key="2">
    <source>
        <dbReference type="Proteomes" id="UP000887013"/>
    </source>
</evidence>